<feature type="domain" description="Amidase" evidence="3">
    <location>
        <begin position="61"/>
        <end position="482"/>
    </location>
</feature>
<dbReference type="InterPro" id="IPR036928">
    <property type="entry name" value="AS_sf"/>
</dbReference>
<keyword evidence="2" id="KW-0732">Signal</keyword>
<comment type="caution">
    <text evidence="4">The sequence shown here is derived from an EMBL/GenBank/DDBJ whole genome shotgun (WGS) entry which is preliminary data.</text>
</comment>
<evidence type="ECO:0000313" key="5">
    <source>
        <dbReference type="Proteomes" id="UP000245712"/>
    </source>
</evidence>
<dbReference type="InterPro" id="IPR006311">
    <property type="entry name" value="TAT_signal"/>
</dbReference>
<evidence type="ECO:0000256" key="2">
    <source>
        <dbReference type="SAM" id="SignalP"/>
    </source>
</evidence>
<dbReference type="SUPFAM" id="SSF75304">
    <property type="entry name" value="Amidase signature (AS) enzymes"/>
    <property type="match status" value="1"/>
</dbReference>
<dbReference type="PROSITE" id="PS00571">
    <property type="entry name" value="AMIDASES"/>
    <property type="match status" value="1"/>
</dbReference>
<dbReference type="InterPro" id="IPR020556">
    <property type="entry name" value="Amidase_CS"/>
</dbReference>
<dbReference type="RefSeq" id="WP_116609976.1">
    <property type="nucleotide sequence ID" value="NZ_CAJZAT010000219.1"/>
</dbReference>
<dbReference type="InterPro" id="IPR023631">
    <property type="entry name" value="Amidase_dom"/>
</dbReference>
<evidence type="ECO:0000259" key="3">
    <source>
        <dbReference type="Pfam" id="PF01425"/>
    </source>
</evidence>
<dbReference type="Gene3D" id="3.90.1300.10">
    <property type="entry name" value="Amidase signature (AS) domain"/>
    <property type="match status" value="1"/>
</dbReference>
<evidence type="ECO:0000313" key="4">
    <source>
        <dbReference type="EMBL" id="PVX86608.1"/>
    </source>
</evidence>
<evidence type="ECO:0000256" key="1">
    <source>
        <dbReference type="ARBA" id="ARBA00009199"/>
    </source>
</evidence>
<dbReference type="Proteomes" id="UP000245712">
    <property type="component" value="Unassembled WGS sequence"/>
</dbReference>
<comment type="similarity">
    <text evidence="1">Belongs to the amidase family.</text>
</comment>
<dbReference type="PANTHER" id="PTHR11895:SF7">
    <property type="entry name" value="GLUTAMYL-TRNA(GLN) AMIDOTRANSFERASE SUBUNIT A, MITOCHONDRIAL"/>
    <property type="match status" value="1"/>
</dbReference>
<dbReference type="PROSITE" id="PS51318">
    <property type="entry name" value="TAT"/>
    <property type="match status" value="1"/>
</dbReference>
<organism evidence="4 5">
    <name type="scientific">Paraburkholderia unamae</name>
    <dbReference type="NCBI Taxonomy" id="219649"/>
    <lineage>
        <taxon>Bacteria</taxon>
        <taxon>Pseudomonadati</taxon>
        <taxon>Pseudomonadota</taxon>
        <taxon>Betaproteobacteria</taxon>
        <taxon>Burkholderiales</taxon>
        <taxon>Burkholderiaceae</taxon>
        <taxon>Paraburkholderia</taxon>
    </lineage>
</organism>
<accession>A0ABX5KWL6</accession>
<dbReference type="EMBL" id="QEOB01000002">
    <property type="protein sequence ID" value="PVX86608.1"/>
    <property type="molecule type" value="Genomic_DNA"/>
</dbReference>
<reference evidence="4 5" key="1">
    <citation type="submission" date="2018-05" db="EMBL/GenBank/DDBJ databases">
        <title>Genomic Encyclopedia of Type Strains, Phase IV (KMG-V): Genome sequencing to study the core and pangenomes of soil and plant-associated prokaryotes.</title>
        <authorList>
            <person name="Whitman W."/>
        </authorList>
    </citation>
    <scope>NUCLEOTIDE SEQUENCE [LARGE SCALE GENOMIC DNA]</scope>
    <source>
        <strain evidence="4 5">SCZa-39</strain>
    </source>
</reference>
<dbReference type="Pfam" id="PF01425">
    <property type="entry name" value="Amidase"/>
    <property type="match status" value="1"/>
</dbReference>
<dbReference type="InterPro" id="IPR000120">
    <property type="entry name" value="Amidase"/>
</dbReference>
<name>A0ABX5KWL6_9BURK</name>
<gene>
    <name evidence="4" type="ORF">C7402_102444</name>
</gene>
<sequence>MIDRRHFLKLSGKAASAALLAATATRTHAASASVPSPDDPAWLSATELLARFRTHQLSPVDVLEAQIKRIGIDEGRVGCITVKHFDEARAAANESAARYKAGNPRPLEGITVAVKDEFAVKGWTTTMGSMLLKDAPPEKADNPVIERLRAAGAVFHVQTTVPEFYTWLTTATKLWGVTRNPWNLAYTPGGSSGGAGAALAAGFTTLALGSDMGGSIRVPASQCGLYGFKPPFGRVPTSEVPYETEGPLARTFDDLNLFTNAMVGPHPLVLSSLRPRLIYPEHYDSVKGWKIAYDPMPGISPLDPPVREAMNRAIERVKGLGATVETVDLGFKADDLDTFWAGLFSTSMGGMRTEGLKHLDQLMPYTRASFTRLHGQIGPDALVATEELLNQYQRQVQETVFTRGYRALLTPTVATPLIPAEHGLNPETDSVMIQGRRVTGLKFVFTWVWNLLGAYPVVAAPIGIDAEGMPMGMQIVGNTYDDLDAFQLASAYSRVAPPLYTGNQFPDFRNQKA</sequence>
<feature type="signal peptide" evidence="2">
    <location>
        <begin position="1"/>
        <end position="29"/>
    </location>
</feature>
<protein>
    <submittedName>
        <fullName evidence="4">Amidase</fullName>
    </submittedName>
</protein>
<proteinExistence type="inferred from homology"/>
<keyword evidence="5" id="KW-1185">Reference proteome</keyword>
<dbReference type="PANTHER" id="PTHR11895">
    <property type="entry name" value="TRANSAMIDASE"/>
    <property type="match status" value="1"/>
</dbReference>
<feature type="chain" id="PRO_5046208211" evidence="2">
    <location>
        <begin position="30"/>
        <end position="513"/>
    </location>
</feature>